<evidence type="ECO:0000313" key="1">
    <source>
        <dbReference type="EMBL" id="GGQ31568.1"/>
    </source>
</evidence>
<accession>A0A918B5W4</accession>
<comment type="caution">
    <text evidence="1">The sequence shown here is derived from an EMBL/GenBank/DDBJ whole genome shotgun (WGS) entry which is preliminary data.</text>
</comment>
<dbReference type="Proteomes" id="UP000654123">
    <property type="component" value="Unassembled WGS sequence"/>
</dbReference>
<name>A0A918B5W4_9ACTN</name>
<organism evidence="1 2">
    <name type="scientific">Streptomyces roseolilacinus</name>
    <dbReference type="NCBI Taxonomy" id="66904"/>
    <lineage>
        <taxon>Bacteria</taxon>
        <taxon>Bacillati</taxon>
        <taxon>Actinomycetota</taxon>
        <taxon>Actinomycetes</taxon>
        <taxon>Kitasatosporales</taxon>
        <taxon>Streptomycetaceae</taxon>
        <taxon>Streptomyces</taxon>
    </lineage>
</organism>
<dbReference type="EMBL" id="BMSV01000017">
    <property type="protein sequence ID" value="GGQ31568.1"/>
    <property type="molecule type" value="Genomic_DNA"/>
</dbReference>
<evidence type="ECO:0000313" key="2">
    <source>
        <dbReference type="Proteomes" id="UP000654123"/>
    </source>
</evidence>
<reference evidence="1" key="1">
    <citation type="journal article" date="2014" name="Int. J. Syst. Evol. Microbiol.">
        <title>Complete genome sequence of Corynebacterium casei LMG S-19264T (=DSM 44701T), isolated from a smear-ripened cheese.</title>
        <authorList>
            <consortium name="US DOE Joint Genome Institute (JGI-PGF)"/>
            <person name="Walter F."/>
            <person name="Albersmeier A."/>
            <person name="Kalinowski J."/>
            <person name="Ruckert C."/>
        </authorList>
    </citation>
    <scope>NUCLEOTIDE SEQUENCE</scope>
    <source>
        <strain evidence="1">JCM 4335</strain>
    </source>
</reference>
<dbReference type="AlphaFoldDB" id="A0A918B5W4"/>
<protein>
    <submittedName>
        <fullName evidence="1">Uncharacterized protein</fullName>
    </submittedName>
</protein>
<keyword evidence="2" id="KW-1185">Reference proteome</keyword>
<sequence>MAAACTSSAGPIRRAGRPADIADTAFSSLLFTLRVAILADPTALDQSCWFAFISR</sequence>
<reference evidence="1" key="2">
    <citation type="submission" date="2020-09" db="EMBL/GenBank/DDBJ databases">
        <authorList>
            <person name="Sun Q."/>
            <person name="Ohkuma M."/>
        </authorList>
    </citation>
    <scope>NUCLEOTIDE SEQUENCE</scope>
    <source>
        <strain evidence="1">JCM 4335</strain>
    </source>
</reference>
<proteinExistence type="predicted"/>
<gene>
    <name evidence="1" type="ORF">GCM10010249_57740</name>
</gene>